<dbReference type="Gene3D" id="3.40.630.30">
    <property type="match status" value="1"/>
</dbReference>
<evidence type="ECO:0000313" key="2">
    <source>
        <dbReference type="EMBL" id="CUR34208.1"/>
    </source>
</evidence>
<evidence type="ECO:0000313" key="3">
    <source>
        <dbReference type="Proteomes" id="UP000184315"/>
    </source>
</evidence>
<sequence>MYSTNPQIQFKLIQNPDHPDFKVAIALYEQTFPAYERVSVACIQEAILAKKAQLWGGYYQDQLALMSILYFLPSQDFILLAYLATVPHLRNIKIGSQFLNYIIDFVKNQSKTLVLEVEHPDFGEDRELKQRRVGFYTRLGAKTLKNIIYILPALDGTKTTEMLLMVMPHDHNLEKLNPTIVKQLIRELYQVVYHCHPNDPIFNWIENINDNILLTDN</sequence>
<dbReference type="PROSITE" id="PS51186">
    <property type="entry name" value="GNAT"/>
    <property type="match status" value="1"/>
</dbReference>
<dbReference type="OrthoDB" id="9127144at2"/>
<dbReference type="InterPro" id="IPR016181">
    <property type="entry name" value="Acyl_CoA_acyltransferase"/>
</dbReference>
<proteinExistence type="predicted"/>
<evidence type="ECO:0000259" key="1">
    <source>
        <dbReference type="PROSITE" id="PS51186"/>
    </source>
</evidence>
<dbReference type="STRING" id="671072.PL9214640215"/>
<dbReference type="SUPFAM" id="SSF55729">
    <property type="entry name" value="Acyl-CoA N-acyltransferases (Nat)"/>
    <property type="match status" value="1"/>
</dbReference>
<dbReference type="InterPro" id="IPR000182">
    <property type="entry name" value="GNAT_dom"/>
</dbReference>
<dbReference type="GO" id="GO:0016747">
    <property type="term" value="F:acyltransferase activity, transferring groups other than amino-acyl groups"/>
    <property type="evidence" value="ECO:0007669"/>
    <property type="project" value="InterPro"/>
</dbReference>
<feature type="domain" description="N-acetyltransferase" evidence="1">
    <location>
        <begin position="11"/>
        <end position="170"/>
    </location>
</feature>
<accession>A0A1J1LNT5</accession>
<dbReference type="EMBL" id="CZDF01000171">
    <property type="protein sequence ID" value="CUR34208.1"/>
    <property type="molecule type" value="Genomic_DNA"/>
</dbReference>
<name>A0A1J1LNT5_9CYAN</name>
<protein>
    <recommendedName>
        <fullName evidence="1">N-acetyltransferase domain-containing protein</fullName>
    </recommendedName>
</protein>
<dbReference type="RefSeq" id="WP_072720680.1">
    <property type="nucleotide sequence ID" value="NZ_LN889812.1"/>
</dbReference>
<keyword evidence="3" id="KW-1185">Reference proteome</keyword>
<dbReference type="Proteomes" id="UP000184315">
    <property type="component" value="Unassembled WGS sequence"/>
</dbReference>
<reference evidence="3" key="1">
    <citation type="submission" date="2015-10" db="EMBL/GenBank/DDBJ databases">
        <authorList>
            <person name="Regsiter A."/>
            <person name="william w."/>
        </authorList>
    </citation>
    <scope>NUCLEOTIDE SEQUENCE [LARGE SCALE GENOMIC DNA]</scope>
</reference>
<organism evidence="2 3">
    <name type="scientific">Planktothrix tepida PCC 9214</name>
    <dbReference type="NCBI Taxonomy" id="671072"/>
    <lineage>
        <taxon>Bacteria</taxon>
        <taxon>Bacillati</taxon>
        <taxon>Cyanobacteriota</taxon>
        <taxon>Cyanophyceae</taxon>
        <taxon>Oscillatoriophycideae</taxon>
        <taxon>Oscillatoriales</taxon>
        <taxon>Microcoleaceae</taxon>
        <taxon>Planktothrix</taxon>
    </lineage>
</organism>
<gene>
    <name evidence="2" type="ORF">PL9214640215</name>
</gene>
<dbReference type="AlphaFoldDB" id="A0A1J1LNT5"/>